<dbReference type="InterPro" id="IPR033906">
    <property type="entry name" value="Lipase_N"/>
</dbReference>
<dbReference type="SUPFAM" id="SSF53474">
    <property type="entry name" value="alpha/beta-Hydrolases"/>
    <property type="match status" value="1"/>
</dbReference>
<dbReference type="OrthoDB" id="199913at2759"/>
<dbReference type="EMBL" id="GDHF01020674">
    <property type="protein sequence ID" value="JAI31640.1"/>
    <property type="molecule type" value="Transcribed_RNA"/>
</dbReference>
<protein>
    <submittedName>
        <fullName evidence="7">Pancreatic lipase-related protein 1</fullName>
    </submittedName>
</protein>
<accession>A0A0K8UZ74</accession>
<evidence type="ECO:0000259" key="6">
    <source>
        <dbReference type="Pfam" id="PF00151"/>
    </source>
</evidence>
<dbReference type="Gene3D" id="3.40.50.1820">
    <property type="entry name" value="alpha/beta hydrolase"/>
    <property type="match status" value="1"/>
</dbReference>
<dbReference type="CDD" id="cd00707">
    <property type="entry name" value="Pancreat_lipase_like"/>
    <property type="match status" value="1"/>
</dbReference>
<evidence type="ECO:0000256" key="5">
    <source>
        <dbReference type="SAM" id="Phobius"/>
    </source>
</evidence>
<dbReference type="GO" id="GO:0016042">
    <property type="term" value="P:lipid catabolic process"/>
    <property type="evidence" value="ECO:0007669"/>
    <property type="project" value="TreeGrafter"/>
</dbReference>
<proteinExistence type="inferred from homology"/>
<name>A0A0K8UZ74_BACLA</name>
<sequence>MVGITNNSKKKVNLKNATEINFLQKIYKEALVPSAFQLKATFRWFYLLFFSLKNMTRFLISFIYLTIFVKAFAEVELRDEDYNKTWMYMPNGDGEMEVAYLVEPPDEKDRSEVSDFIQLEYYGSTNPDKPVTTVFSLSESSITTPQSQERRKRETWEELADRFKADMTTKILVHGWKSSSRSNSIQAIRNAYADRGNVNVFAINWSDQADNIYYLEPARYTVQVGKAVAKLIDLLVEDKGAEPKDIHLIGHSLGAHIMGYAGSYTRHRVGRITGLDPARPAFEGNTGPENHLDATDADFVDVIHTCAGILGFKQPIGAVDFYPNGGGAFQPGCKEPMQILTGCSHGRSCEYFAESINSKKGFLATACNSIVDANAMNCTGQRILMGDPVLGDARGIYTVKTADKPNFALGMEG</sequence>
<dbReference type="InterPro" id="IPR000734">
    <property type="entry name" value="TAG_lipase"/>
</dbReference>
<dbReference type="InterPro" id="IPR029058">
    <property type="entry name" value="AB_hydrolase_fold"/>
</dbReference>
<dbReference type="PRINTS" id="PR00821">
    <property type="entry name" value="TAGLIPASE"/>
</dbReference>
<keyword evidence="5" id="KW-1133">Transmembrane helix</keyword>
<dbReference type="GO" id="GO:0005615">
    <property type="term" value="C:extracellular space"/>
    <property type="evidence" value="ECO:0007669"/>
    <property type="project" value="TreeGrafter"/>
</dbReference>
<gene>
    <name evidence="7" type="primary">Pnliprp1_4</name>
    <name evidence="7" type="ORF">c0_g2_i1</name>
</gene>
<feature type="transmembrane region" description="Helical" evidence="5">
    <location>
        <begin position="44"/>
        <end position="69"/>
    </location>
</feature>
<reference evidence="7" key="1">
    <citation type="submission" date="2015-06" db="EMBL/GenBank/DDBJ databases">
        <authorList>
            <person name="Hoefler B.C."/>
            <person name="Straight P.D."/>
        </authorList>
    </citation>
    <scope>NUCLEOTIDE SEQUENCE</scope>
</reference>
<evidence type="ECO:0000256" key="2">
    <source>
        <dbReference type="ARBA" id="ARBA00010701"/>
    </source>
</evidence>
<evidence type="ECO:0000256" key="3">
    <source>
        <dbReference type="ARBA" id="ARBA00022525"/>
    </source>
</evidence>
<keyword evidence="5" id="KW-0472">Membrane</keyword>
<comment type="similarity">
    <text evidence="2 4">Belongs to the AB hydrolase superfamily. Lipase family.</text>
</comment>
<organism evidence="7">
    <name type="scientific">Bactrocera latifrons</name>
    <name type="common">Malaysian fruit fly</name>
    <name type="synonym">Chaetodacus latifrons</name>
    <dbReference type="NCBI Taxonomy" id="174628"/>
    <lineage>
        <taxon>Eukaryota</taxon>
        <taxon>Metazoa</taxon>
        <taxon>Ecdysozoa</taxon>
        <taxon>Arthropoda</taxon>
        <taxon>Hexapoda</taxon>
        <taxon>Insecta</taxon>
        <taxon>Pterygota</taxon>
        <taxon>Neoptera</taxon>
        <taxon>Endopterygota</taxon>
        <taxon>Diptera</taxon>
        <taxon>Brachycera</taxon>
        <taxon>Muscomorpha</taxon>
        <taxon>Tephritoidea</taxon>
        <taxon>Tephritidae</taxon>
        <taxon>Bactrocera</taxon>
        <taxon>Bactrocera</taxon>
    </lineage>
</organism>
<dbReference type="PANTHER" id="PTHR11610">
    <property type="entry name" value="LIPASE"/>
    <property type="match status" value="1"/>
</dbReference>
<dbReference type="GO" id="GO:0016298">
    <property type="term" value="F:lipase activity"/>
    <property type="evidence" value="ECO:0007669"/>
    <property type="project" value="InterPro"/>
</dbReference>
<evidence type="ECO:0000313" key="7">
    <source>
        <dbReference type="EMBL" id="JAI31640.1"/>
    </source>
</evidence>
<dbReference type="InterPro" id="IPR013818">
    <property type="entry name" value="Lipase"/>
</dbReference>
<dbReference type="PANTHER" id="PTHR11610:SF178">
    <property type="entry name" value="LIPASE MEMBER H-A-LIKE PROTEIN"/>
    <property type="match status" value="1"/>
</dbReference>
<dbReference type="AlphaFoldDB" id="A0A0K8UZ74"/>
<evidence type="ECO:0000256" key="1">
    <source>
        <dbReference type="ARBA" id="ARBA00004613"/>
    </source>
</evidence>
<comment type="subcellular location">
    <subcellularLocation>
        <location evidence="1">Secreted</location>
    </subcellularLocation>
</comment>
<evidence type="ECO:0000256" key="4">
    <source>
        <dbReference type="RuleBase" id="RU004262"/>
    </source>
</evidence>
<keyword evidence="5" id="KW-0812">Transmembrane</keyword>
<feature type="domain" description="Lipase" evidence="6">
    <location>
        <begin position="152"/>
        <end position="380"/>
    </location>
</feature>
<dbReference type="Pfam" id="PF00151">
    <property type="entry name" value="Lipase"/>
    <property type="match status" value="1"/>
</dbReference>
<keyword evidence="3" id="KW-0964">Secreted</keyword>